<proteinExistence type="predicted"/>
<dbReference type="Gene3D" id="3.20.20.100">
    <property type="entry name" value="NADP-dependent oxidoreductase domain"/>
    <property type="match status" value="1"/>
</dbReference>
<evidence type="ECO:0000313" key="6">
    <source>
        <dbReference type="Proteomes" id="UP000004416"/>
    </source>
</evidence>
<protein>
    <submittedName>
        <fullName evidence="5">Oxidoreductase, aldo/keto reductase family protein</fullName>
    </submittedName>
</protein>
<dbReference type="HOGENOM" id="CLU_023205_2_3_9"/>
<accession>G9XN92</accession>
<sequence>MDWRKGKRRLREERKVERMNQKKILREVLLPDGTKLAKLGQGTWYMGEKSRLWQQEVKALAMGIEYGMTLIDTAEMYGEGAAEELVGEAIKPYPRETLHIVSKVYPHHAGRKTIFKSCEASLRRLGLDYLDLYLLHWRGNIPLEETVECMNELVAQGKIKHWGVSNFDTEDMEELWQTPGGDRCSTNQVLYHLNSRGTEYDLQPWLKAHRLPMMAYCPMAHNLSTRQRIAQNPVVQEIAQNYGLTVEQILLCFVLGQENVMAIPKASQPDHVKDNAQVYDISIHEEDWQRINLAFPAPQHKTYLDIL</sequence>
<reference evidence="5 6" key="1">
    <citation type="submission" date="2011-08" db="EMBL/GenBank/DDBJ databases">
        <authorList>
            <person name="Weinstock G."/>
            <person name="Sodergren E."/>
            <person name="Clifton S."/>
            <person name="Fulton L."/>
            <person name="Fulton B."/>
            <person name="Courtney L."/>
            <person name="Fronick C."/>
            <person name="Harrison M."/>
            <person name="Strong C."/>
            <person name="Farmer C."/>
            <person name="Delahaunty K."/>
            <person name="Markovic C."/>
            <person name="Hall O."/>
            <person name="Minx P."/>
            <person name="Tomlinson C."/>
            <person name="Mitreva M."/>
            <person name="Hou S."/>
            <person name="Chen J."/>
            <person name="Wollam A."/>
            <person name="Pepin K.H."/>
            <person name="Johnson M."/>
            <person name="Bhonagiri V."/>
            <person name="Zhang X."/>
            <person name="Suruliraj S."/>
            <person name="Warren W."/>
            <person name="Chinwalla A."/>
            <person name="Mardis E.R."/>
            <person name="Wilson R.K."/>
        </authorList>
    </citation>
    <scope>NUCLEOTIDE SEQUENCE [LARGE SCALE GENOMIC DNA]</scope>
    <source>
        <strain evidence="5 6">DP7</strain>
    </source>
</reference>
<dbReference type="GO" id="GO:0016491">
    <property type="term" value="F:oxidoreductase activity"/>
    <property type="evidence" value="ECO:0007669"/>
    <property type="project" value="InterPro"/>
</dbReference>
<dbReference type="PANTHER" id="PTHR43638:SF3">
    <property type="entry name" value="ALDEHYDE REDUCTASE"/>
    <property type="match status" value="1"/>
</dbReference>
<gene>
    <name evidence="5" type="ORF">HMPREF0322_02433</name>
</gene>
<evidence type="ECO:0000256" key="2">
    <source>
        <dbReference type="PIRSR" id="PIRSR000097-2"/>
    </source>
</evidence>
<dbReference type="EMBL" id="AFZX01000059">
    <property type="protein sequence ID" value="EHL06902.1"/>
    <property type="molecule type" value="Genomic_DNA"/>
</dbReference>
<dbReference type="InterPro" id="IPR020471">
    <property type="entry name" value="AKR"/>
</dbReference>
<evidence type="ECO:0000313" key="5">
    <source>
        <dbReference type="EMBL" id="EHL06902.1"/>
    </source>
</evidence>
<dbReference type="AlphaFoldDB" id="G9XN92"/>
<dbReference type="PRINTS" id="PR00069">
    <property type="entry name" value="ALDKETRDTASE"/>
</dbReference>
<dbReference type="InterPro" id="IPR036812">
    <property type="entry name" value="NAD(P)_OxRdtase_dom_sf"/>
</dbReference>
<comment type="caution">
    <text evidence="5">The sequence shown here is derived from an EMBL/GenBank/DDBJ whole genome shotgun (WGS) entry which is preliminary data.</text>
</comment>
<feature type="site" description="Lowers pKa of active site Tyr" evidence="3">
    <location>
        <position position="103"/>
    </location>
</feature>
<dbReference type="CDD" id="cd19138">
    <property type="entry name" value="AKR_YeaE"/>
    <property type="match status" value="1"/>
</dbReference>
<dbReference type="PATRIC" id="fig|537010.4.peg.2285"/>
<dbReference type="PIRSF" id="PIRSF000097">
    <property type="entry name" value="AKR"/>
    <property type="match status" value="1"/>
</dbReference>
<dbReference type="Pfam" id="PF00248">
    <property type="entry name" value="Aldo_ket_red"/>
    <property type="match status" value="1"/>
</dbReference>
<feature type="domain" description="NADP-dependent oxidoreductase" evidence="4">
    <location>
        <begin position="38"/>
        <end position="292"/>
    </location>
</feature>
<evidence type="ECO:0000259" key="4">
    <source>
        <dbReference type="Pfam" id="PF00248"/>
    </source>
</evidence>
<dbReference type="Proteomes" id="UP000004416">
    <property type="component" value="Unassembled WGS sequence"/>
</dbReference>
<evidence type="ECO:0000256" key="1">
    <source>
        <dbReference type="PIRSR" id="PIRSR000097-1"/>
    </source>
</evidence>
<evidence type="ECO:0000256" key="3">
    <source>
        <dbReference type="PIRSR" id="PIRSR000097-3"/>
    </source>
</evidence>
<dbReference type="PANTHER" id="PTHR43638">
    <property type="entry name" value="OXIDOREDUCTASE, ALDO/KETO REDUCTASE FAMILY PROTEIN"/>
    <property type="match status" value="1"/>
</dbReference>
<name>G9XN92_DESHA</name>
<dbReference type="SUPFAM" id="SSF51430">
    <property type="entry name" value="NAD(P)-linked oxidoreductase"/>
    <property type="match status" value="1"/>
</dbReference>
<feature type="active site" description="Proton donor" evidence="1">
    <location>
        <position position="77"/>
    </location>
</feature>
<feature type="binding site" evidence="2">
    <location>
        <position position="136"/>
    </location>
    <ligand>
        <name>substrate</name>
    </ligand>
</feature>
<organism evidence="5 6">
    <name type="scientific">Desulfitobacterium hafniense DP7</name>
    <dbReference type="NCBI Taxonomy" id="537010"/>
    <lineage>
        <taxon>Bacteria</taxon>
        <taxon>Bacillati</taxon>
        <taxon>Bacillota</taxon>
        <taxon>Clostridia</taxon>
        <taxon>Eubacteriales</taxon>
        <taxon>Desulfitobacteriaceae</taxon>
        <taxon>Desulfitobacterium</taxon>
    </lineage>
</organism>
<dbReference type="InterPro" id="IPR023210">
    <property type="entry name" value="NADP_OxRdtase_dom"/>
</dbReference>